<accession>A0A193FHQ5</accession>
<dbReference type="PANTHER" id="PTHR42928:SF5">
    <property type="entry name" value="BLR1237 PROTEIN"/>
    <property type="match status" value="1"/>
</dbReference>
<dbReference type="Proteomes" id="UP000091897">
    <property type="component" value="Chromosome"/>
</dbReference>
<dbReference type="Gene3D" id="3.40.190.10">
    <property type="entry name" value="Periplasmic binding protein-like II"/>
    <property type="match status" value="1"/>
</dbReference>
<evidence type="ECO:0000256" key="1">
    <source>
        <dbReference type="ARBA" id="ARBA00006987"/>
    </source>
</evidence>
<dbReference type="PANTHER" id="PTHR42928">
    <property type="entry name" value="TRICARBOXYLATE-BINDING PROTEIN"/>
    <property type="match status" value="1"/>
</dbReference>
<dbReference type="Gene3D" id="3.40.190.150">
    <property type="entry name" value="Bordetella uptake gene, domain 1"/>
    <property type="match status" value="1"/>
</dbReference>
<name>A0A193FHQ5_9BORD</name>
<keyword evidence="5" id="KW-1185">Reference proteome</keyword>
<dbReference type="InterPro" id="IPR042100">
    <property type="entry name" value="Bug_dom1"/>
</dbReference>
<evidence type="ECO:0008006" key="7">
    <source>
        <dbReference type="Google" id="ProtNLM"/>
    </source>
</evidence>
<dbReference type="CDD" id="cd07012">
    <property type="entry name" value="PBP2_Bug_TTT"/>
    <property type="match status" value="1"/>
</dbReference>
<evidence type="ECO:0000313" key="6">
    <source>
        <dbReference type="Proteomes" id="UP000092213"/>
    </source>
</evidence>
<feature type="signal peptide" evidence="2">
    <location>
        <begin position="1"/>
        <end position="31"/>
    </location>
</feature>
<dbReference type="SUPFAM" id="SSF53850">
    <property type="entry name" value="Periplasmic binding protein-like II"/>
    <property type="match status" value="1"/>
</dbReference>
<evidence type="ECO:0000313" key="3">
    <source>
        <dbReference type="EMBL" id="ANN66649.1"/>
    </source>
</evidence>
<dbReference type="EMBL" id="CP016171">
    <property type="protein sequence ID" value="ANN71728.1"/>
    <property type="molecule type" value="Genomic_DNA"/>
</dbReference>
<dbReference type="AlphaFoldDB" id="A0A193FHQ5"/>
<dbReference type="STRING" id="463025.BAU08_10660"/>
<proteinExistence type="inferred from homology"/>
<dbReference type="InterPro" id="IPR005064">
    <property type="entry name" value="BUG"/>
</dbReference>
<protein>
    <recommendedName>
        <fullName evidence="7">ABC transporter substrate-binding protein</fullName>
    </recommendedName>
</protein>
<comment type="similarity">
    <text evidence="1">Belongs to the UPF0065 (bug) family.</text>
</comment>
<dbReference type="Pfam" id="PF03401">
    <property type="entry name" value="TctC"/>
    <property type="match status" value="1"/>
</dbReference>
<evidence type="ECO:0000313" key="4">
    <source>
        <dbReference type="EMBL" id="ANN71728.1"/>
    </source>
</evidence>
<evidence type="ECO:0000256" key="2">
    <source>
        <dbReference type="SAM" id="SignalP"/>
    </source>
</evidence>
<organism evidence="4 6">
    <name type="scientific">Bordetella bronchialis</name>
    <dbReference type="NCBI Taxonomy" id="463025"/>
    <lineage>
        <taxon>Bacteria</taxon>
        <taxon>Pseudomonadati</taxon>
        <taxon>Pseudomonadota</taxon>
        <taxon>Betaproteobacteria</taxon>
        <taxon>Burkholderiales</taxon>
        <taxon>Alcaligenaceae</taxon>
        <taxon>Bordetella</taxon>
    </lineage>
</organism>
<feature type="chain" id="PRO_5008258168" description="ABC transporter substrate-binding protein" evidence="2">
    <location>
        <begin position="32"/>
        <end position="335"/>
    </location>
</feature>
<evidence type="ECO:0000313" key="5">
    <source>
        <dbReference type="Proteomes" id="UP000091897"/>
    </source>
</evidence>
<sequence>MSLKRLLRGTARALRVLAIMGLALAPFGARADAAYPGDRPVSIVVPYSPGGATDAVARLLSVKLAQTMGGTFVVENRPGASGTIAMSAVARARPDGHMLFMNEITSTVVKELVPGLTFDPVQALEPAVLVAETPFVLVINSNVPATNLKEFIAYAQSHPGKITYGSGGVGSGPHLAGELFRQLTGAEILHVPYRGSGPALQDLLGGQIQMLITAAPTVAPMIKDGRLRALAVARNERIPALPQVPTATEAGLPGFEISNWFGLAAPEGTPKGIIEAIAKGVNQALKDPEFLARLDGAGGVPLGGTSAQARQRVGAETQRWSAMLHASGGPRASKQ</sequence>
<dbReference type="PIRSF" id="PIRSF017082">
    <property type="entry name" value="YflP"/>
    <property type="match status" value="1"/>
</dbReference>
<reference evidence="5 6" key="1">
    <citation type="submission" date="2016-06" db="EMBL/GenBank/DDBJ databases">
        <title>Complete genome sequences of Bordetella bronchialis and Bordetella flabilis.</title>
        <authorList>
            <person name="LiPuma J.J."/>
            <person name="Spilker T."/>
        </authorList>
    </citation>
    <scope>NUCLEOTIDE SEQUENCE [LARGE SCALE GENOMIC DNA]</scope>
    <source>
        <strain evidence="4 6">AU17976</strain>
        <strain evidence="3 5">AU3182</strain>
    </source>
</reference>
<keyword evidence="2" id="KW-0732">Signal</keyword>
<gene>
    <name evidence="3" type="ORF">BAU06_10460</name>
    <name evidence="4" type="ORF">BAU08_10660</name>
</gene>
<dbReference type="OrthoDB" id="8678477at2"/>
<dbReference type="Proteomes" id="UP000092213">
    <property type="component" value="Chromosome"/>
</dbReference>
<dbReference type="KEGG" id="bbro:BAU06_10460"/>
<dbReference type="EMBL" id="CP016170">
    <property type="protein sequence ID" value="ANN66649.1"/>
    <property type="molecule type" value="Genomic_DNA"/>
</dbReference>
<dbReference type="RefSeq" id="WP_066348322.1">
    <property type="nucleotide sequence ID" value="NZ_CBCSFJ010000026.1"/>
</dbReference>